<keyword evidence="2 4" id="KW-0238">DNA-binding</keyword>
<evidence type="ECO:0000256" key="4">
    <source>
        <dbReference type="PROSITE-ProRule" id="PRU00335"/>
    </source>
</evidence>
<evidence type="ECO:0000256" key="3">
    <source>
        <dbReference type="ARBA" id="ARBA00023163"/>
    </source>
</evidence>
<keyword evidence="3" id="KW-0804">Transcription</keyword>
<accession>A0ABT5T1B3</accession>
<evidence type="ECO:0000313" key="7">
    <source>
        <dbReference type="Proteomes" id="UP001300763"/>
    </source>
</evidence>
<dbReference type="PANTHER" id="PTHR30055:SF234">
    <property type="entry name" value="HTH-TYPE TRANSCRIPTIONAL REGULATOR BETI"/>
    <property type="match status" value="1"/>
</dbReference>
<dbReference type="Pfam" id="PF00440">
    <property type="entry name" value="TetR_N"/>
    <property type="match status" value="1"/>
</dbReference>
<dbReference type="InterPro" id="IPR009057">
    <property type="entry name" value="Homeodomain-like_sf"/>
</dbReference>
<evidence type="ECO:0000313" key="6">
    <source>
        <dbReference type="EMBL" id="MDD7968012.1"/>
    </source>
</evidence>
<sequence>MSNPYRDEAHQRMREVALDAAAEEVLARGWRGLQMRTVATRTGVSRQTLYKTFGDKHGLSQALVLRHAHQLLEQVGAAMAEEDTLRERWTAAVRTTLAAAEGDPLVKAVLLSDSSAEFLPLITSRGAPVLDLARGGLTALVRHHHPELDPDRVATAADAATRLTLSHLVLPQQPIDRTAADVAEMATRYLEVGSTA</sequence>
<protein>
    <submittedName>
        <fullName evidence="6">TetR family transcriptional regulator</fullName>
    </submittedName>
</protein>
<proteinExistence type="predicted"/>
<feature type="domain" description="HTH tetR-type" evidence="5">
    <location>
        <begin position="11"/>
        <end position="71"/>
    </location>
</feature>
<dbReference type="PROSITE" id="PS50977">
    <property type="entry name" value="HTH_TETR_2"/>
    <property type="match status" value="1"/>
</dbReference>
<keyword evidence="7" id="KW-1185">Reference proteome</keyword>
<dbReference type="EMBL" id="JAQZAO010000010">
    <property type="protein sequence ID" value="MDD7968012.1"/>
    <property type="molecule type" value="Genomic_DNA"/>
</dbReference>
<feature type="DNA-binding region" description="H-T-H motif" evidence="4">
    <location>
        <begin position="34"/>
        <end position="53"/>
    </location>
</feature>
<gene>
    <name evidence="6" type="ORF">PGB27_21930</name>
</gene>
<comment type="caution">
    <text evidence="6">The sequence shown here is derived from an EMBL/GenBank/DDBJ whole genome shotgun (WGS) entry which is preliminary data.</text>
</comment>
<name>A0ABT5T1B3_9PSEU</name>
<dbReference type="RefSeq" id="WP_274202542.1">
    <property type="nucleotide sequence ID" value="NZ_JAQZAO010000010.1"/>
</dbReference>
<dbReference type="PANTHER" id="PTHR30055">
    <property type="entry name" value="HTH-TYPE TRANSCRIPTIONAL REGULATOR RUTR"/>
    <property type="match status" value="1"/>
</dbReference>
<evidence type="ECO:0000256" key="1">
    <source>
        <dbReference type="ARBA" id="ARBA00023015"/>
    </source>
</evidence>
<dbReference type="Gene3D" id="1.10.357.10">
    <property type="entry name" value="Tetracycline Repressor, domain 2"/>
    <property type="match status" value="1"/>
</dbReference>
<organism evidence="6 7">
    <name type="scientific">Actinomycetospora lemnae</name>
    <dbReference type="NCBI Taxonomy" id="3019891"/>
    <lineage>
        <taxon>Bacteria</taxon>
        <taxon>Bacillati</taxon>
        <taxon>Actinomycetota</taxon>
        <taxon>Actinomycetes</taxon>
        <taxon>Pseudonocardiales</taxon>
        <taxon>Pseudonocardiaceae</taxon>
        <taxon>Actinomycetospora</taxon>
    </lineage>
</organism>
<dbReference type="SUPFAM" id="SSF46689">
    <property type="entry name" value="Homeodomain-like"/>
    <property type="match status" value="1"/>
</dbReference>
<keyword evidence="1" id="KW-0805">Transcription regulation</keyword>
<dbReference type="InterPro" id="IPR050109">
    <property type="entry name" value="HTH-type_TetR-like_transc_reg"/>
</dbReference>
<reference evidence="6 7" key="1">
    <citation type="submission" date="2023-02" db="EMBL/GenBank/DDBJ databases">
        <title>Genome sequencing required for Actinomycetospora new species description.</title>
        <authorList>
            <person name="Saimee Y."/>
            <person name="Duangmal K."/>
        </authorList>
    </citation>
    <scope>NUCLEOTIDE SEQUENCE [LARGE SCALE GENOMIC DNA]</scope>
    <source>
        <strain evidence="6 7">DW7H6</strain>
    </source>
</reference>
<dbReference type="Pfam" id="PF18556">
    <property type="entry name" value="TetR_C_35"/>
    <property type="match status" value="1"/>
</dbReference>
<dbReference type="InterPro" id="IPR001647">
    <property type="entry name" value="HTH_TetR"/>
</dbReference>
<evidence type="ECO:0000259" key="5">
    <source>
        <dbReference type="PROSITE" id="PS50977"/>
    </source>
</evidence>
<evidence type="ECO:0000256" key="2">
    <source>
        <dbReference type="ARBA" id="ARBA00023125"/>
    </source>
</evidence>
<dbReference type="InterPro" id="IPR040611">
    <property type="entry name" value="AlkX_C"/>
</dbReference>
<dbReference type="Proteomes" id="UP001300763">
    <property type="component" value="Unassembled WGS sequence"/>
</dbReference>